<dbReference type="InterPro" id="IPR003141">
    <property type="entry name" value="Pol/His_phosphatase_N"/>
</dbReference>
<dbReference type="RefSeq" id="WP_069974288.1">
    <property type="nucleotide sequence ID" value="NZ_CP017269.1"/>
</dbReference>
<dbReference type="SUPFAM" id="SSF89550">
    <property type="entry name" value="PHP domain-like"/>
    <property type="match status" value="1"/>
</dbReference>
<accession>A0A1D8GCU6</accession>
<evidence type="ECO:0000313" key="2">
    <source>
        <dbReference type="EMBL" id="AOT68712.1"/>
    </source>
</evidence>
<dbReference type="Proteomes" id="UP000095743">
    <property type="component" value="Chromosome"/>
</dbReference>
<dbReference type="AlphaFoldDB" id="A0A1D8GCU6"/>
<gene>
    <name evidence="2" type="ORF">Gferi_03440</name>
</gene>
<dbReference type="InterPro" id="IPR016195">
    <property type="entry name" value="Pol/histidinol_Pase-like"/>
</dbReference>
<dbReference type="InterPro" id="IPR050243">
    <property type="entry name" value="PHP_phosphatase"/>
</dbReference>
<dbReference type="SMART" id="SM00481">
    <property type="entry name" value="POLIIIAc"/>
    <property type="match status" value="1"/>
</dbReference>
<name>A0A1D8GCU6_9FIRM</name>
<proteinExistence type="predicted"/>
<evidence type="ECO:0000259" key="1">
    <source>
        <dbReference type="SMART" id="SM00481"/>
    </source>
</evidence>
<dbReference type="PANTHER" id="PTHR36928:SF1">
    <property type="entry name" value="PHOSPHATASE YCDX-RELATED"/>
    <property type="match status" value="1"/>
</dbReference>
<dbReference type="Pfam" id="PF02811">
    <property type="entry name" value="PHP"/>
    <property type="match status" value="1"/>
</dbReference>
<organism evidence="2 3">
    <name type="scientific">Geosporobacter ferrireducens</name>
    <dbReference type="NCBI Taxonomy" id="1424294"/>
    <lineage>
        <taxon>Bacteria</taxon>
        <taxon>Bacillati</taxon>
        <taxon>Bacillota</taxon>
        <taxon>Clostridia</taxon>
        <taxon>Peptostreptococcales</taxon>
        <taxon>Thermotaleaceae</taxon>
        <taxon>Geosporobacter</taxon>
    </lineage>
</organism>
<dbReference type="PANTHER" id="PTHR36928">
    <property type="entry name" value="PHOSPHATASE YCDX-RELATED"/>
    <property type="match status" value="1"/>
</dbReference>
<reference evidence="2 3" key="1">
    <citation type="submission" date="2016-09" db="EMBL/GenBank/DDBJ databases">
        <title>Genomic analysis reveals versatility of anaerobic energy metabolism of Geosporobacter ferrireducens IRF9 of phylum Firmicutes.</title>
        <authorList>
            <person name="Kim S.-J."/>
        </authorList>
    </citation>
    <scope>NUCLEOTIDE SEQUENCE [LARGE SCALE GENOMIC DNA]</scope>
    <source>
        <strain evidence="2 3">IRF9</strain>
    </source>
</reference>
<dbReference type="KEGG" id="gfe:Gferi_03440"/>
<dbReference type="EMBL" id="CP017269">
    <property type="protein sequence ID" value="AOT68712.1"/>
    <property type="molecule type" value="Genomic_DNA"/>
</dbReference>
<dbReference type="Gene3D" id="3.20.20.140">
    <property type="entry name" value="Metal-dependent hydrolases"/>
    <property type="match status" value="1"/>
</dbReference>
<feature type="domain" description="Polymerase/histidinol phosphatase N-terminal" evidence="1">
    <location>
        <begin position="5"/>
        <end position="79"/>
    </location>
</feature>
<keyword evidence="3" id="KW-1185">Reference proteome</keyword>
<dbReference type="InterPro" id="IPR004013">
    <property type="entry name" value="PHP_dom"/>
</dbReference>
<dbReference type="GO" id="GO:0008270">
    <property type="term" value="F:zinc ion binding"/>
    <property type="evidence" value="ECO:0007669"/>
    <property type="project" value="TreeGrafter"/>
</dbReference>
<protein>
    <submittedName>
        <fullName evidence="2">Phosphatase</fullName>
    </submittedName>
</protein>
<dbReference type="GO" id="GO:0005829">
    <property type="term" value="C:cytosol"/>
    <property type="evidence" value="ECO:0007669"/>
    <property type="project" value="TreeGrafter"/>
</dbReference>
<dbReference type="CDD" id="cd07437">
    <property type="entry name" value="PHP_HisPPase_Ycdx_like"/>
    <property type="match status" value="1"/>
</dbReference>
<dbReference type="OrthoDB" id="9808747at2"/>
<dbReference type="NCBIfam" id="NF006702">
    <property type="entry name" value="PRK09248.1"/>
    <property type="match status" value="1"/>
</dbReference>
<dbReference type="STRING" id="1424294.Gferi_03440"/>
<sequence length="236" mass="26823">MKAFIDLHTHTLSSGHGFSTLKENIEEAARKGLLVLGTSDHSVRMPGSAHRFFFENYKVIREEISGVKILSGIEGNIYDYEGNIDIEPSMMKNLDYIIASLHSHCIESGTVQENTRAIIGAMKNPYVKIIGHPDDSRFPLDYDNVAYHAKKYQVALELNNSSLLPNSVRKDCRENARSLLEKAKEYEVYIILGSDSHIYYDVGRFDEAYELLTEANFPEELIINNDLEKLSYVLIE</sequence>
<dbReference type="GO" id="GO:0042578">
    <property type="term" value="F:phosphoric ester hydrolase activity"/>
    <property type="evidence" value="ECO:0007669"/>
    <property type="project" value="TreeGrafter"/>
</dbReference>
<evidence type="ECO:0000313" key="3">
    <source>
        <dbReference type="Proteomes" id="UP000095743"/>
    </source>
</evidence>